<dbReference type="GO" id="GO:0016787">
    <property type="term" value="F:hydrolase activity"/>
    <property type="evidence" value="ECO:0007669"/>
    <property type="project" value="UniProtKB-KW"/>
</dbReference>
<evidence type="ECO:0000313" key="3">
    <source>
        <dbReference type="Proteomes" id="UP000198639"/>
    </source>
</evidence>
<accession>A0A1I1WFA3</accession>
<sequence>MAWNGENRIIWAFTRLLNAPQYYVLKSLLMDDALAARVTENMASVMNPASMRRYVLRYWQETLALNLKGKKPTVELINLSIFGFSRGAAEARAFCNWLFEVCEPVHGGWEFAGIPIRVAFLGIFDTVASVGIPNAFSNSIVEGHQSWADDNMQIHPAVEQCVHFVAGHEVRASFPLDSVRVNGVYPGNAKEVMYPGAHSDLGGGYSSNAVGIAPEIANEMARIPGAQMYNDARIAGVPLVNWDGLLKTAQADFTVAPTTAADFNAYIKSSKITAGSVGQAHQQHMSLYLSYRYKYRNSINSLPFYQRASPSHKSFIRVTTDTFNKRMRALMNYSISPSDEK</sequence>
<dbReference type="PANTHER" id="PTHR33840">
    <property type="match status" value="1"/>
</dbReference>
<name>A0A1I1WFA3_9BURK</name>
<evidence type="ECO:0000313" key="2">
    <source>
        <dbReference type="EMBL" id="SFD93669.1"/>
    </source>
</evidence>
<keyword evidence="3" id="KW-1185">Reference proteome</keyword>
<dbReference type="STRING" id="1164594.SAMN05216204_1471"/>
<dbReference type="InterPro" id="IPR018712">
    <property type="entry name" value="Tle1-like_cat"/>
</dbReference>
<dbReference type="EMBL" id="FOLD01000047">
    <property type="protein sequence ID" value="SFD93669.1"/>
    <property type="molecule type" value="Genomic_DNA"/>
</dbReference>
<dbReference type="PANTHER" id="PTHR33840:SF1">
    <property type="entry name" value="TLE1 PHOSPHOLIPASE DOMAIN-CONTAINING PROTEIN"/>
    <property type="match status" value="1"/>
</dbReference>
<protein>
    <submittedName>
        <fullName evidence="2">Uncharacterized alpha/beta hydrolase domain</fullName>
    </submittedName>
</protein>
<keyword evidence="2" id="KW-0378">Hydrolase</keyword>
<gene>
    <name evidence="2" type="ORF">SAMN05216204_1471</name>
</gene>
<dbReference type="Proteomes" id="UP000198639">
    <property type="component" value="Unassembled WGS sequence"/>
</dbReference>
<organism evidence="2 3">
    <name type="scientific">Massilia yuzhufengensis</name>
    <dbReference type="NCBI Taxonomy" id="1164594"/>
    <lineage>
        <taxon>Bacteria</taxon>
        <taxon>Pseudomonadati</taxon>
        <taxon>Pseudomonadota</taxon>
        <taxon>Betaproteobacteria</taxon>
        <taxon>Burkholderiales</taxon>
        <taxon>Oxalobacteraceae</taxon>
        <taxon>Telluria group</taxon>
        <taxon>Massilia</taxon>
    </lineage>
</organism>
<dbReference type="AlphaFoldDB" id="A0A1I1WFA3"/>
<evidence type="ECO:0000259" key="1">
    <source>
        <dbReference type="Pfam" id="PF09994"/>
    </source>
</evidence>
<reference evidence="3" key="1">
    <citation type="submission" date="2016-10" db="EMBL/GenBank/DDBJ databases">
        <authorList>
            <person name="Varghese N."/>
            <person name="Submissions S."/>
        </authorList>
    </citation>
    <scope>NUCLEOTIDE SEQUENCE [LARGE SCALE GENOMIC DNA]</scope>
    <source>
        <strain evidence="3">CGMCC 1.12041</strain>
    </source>
</reference>
<proteinExistence type="predicted"/>
<feature type="domain" description="T6SS Phospholipase effector Tle1-like catalytic" evidence="1">
    <location>
        <begin position="115"/>
        <end position="229"/>
    </location>
</feature>
<dbReference type="Pfam" id="PF09994">
    <property type="entry name" value="T6SS_Tle1-like_cat"/>
    <property type="match status" value="1"/>
</dbReference>